<evidence type="ECO:0000256" key="4">
    <source>
        <dbReference type="ARBA" id="ARBA00022544"/>
    </source>
</evidence>
<evidence type="ECO:0000256" key="2">
    <source>
        <dbReference type="ARBA" id="ARBA00007998"/>
    </source>
</evidence>
<keyword evidence="3" id="KW-0813">Transport</keyword>
<dbReference type="OrthoDB" id="1891864at2"/>
<keyword evidence="7" id="KW-0472">Membrane</keyword>
<comment type="similarity">
    <text evidence="2">Belongs to the amino acid-polyamine-organocation (APC) superfamily. Spore germination protein (SGP) (TC 2.A.3.9) family.</text>
</comment>
<dbReference type="GO" id="GO:0016020">
    <property type="term" value="C:membrane"/>
    <property type="evidence" value="ECO:0007669"/>
    <property type="project" value="UniProtKB-SubCell"/>
</dbReference>
<evidence type="ECO:0000313" key="8">
    <source>
        <dbReference type="EMBL" id="QIW78708.1"/>
    </source>
</evidence>
<keyword evidence="6" id="KW-1133">Transmembrane helix</keyword>
<evidence type="ECO:0000256" key="6">
    <source>
        <dbReference type="ARBA" id="ARBA00022989"/>
    </source>
</evidence>
<name>A0A6H0WEV4_9BACI</name>
<accession>A0A6H0WEV4</accession>
<keyword evidence="9" id="KW-1185">Reference proteome</keyword>
<evidence type="ECO:0000256" key="7">
    <source>
        <dbReference type="ARBA" id="ARBA00023136"/>
    </source>
</evidence>
<evidence type="ECO:0000256" key="5">
    <source>
        <dbReference type="ARBA" id="ARBA00022692"/>
    </source>
</evidence>
<dbReference type="Proteomes" id="UP000501914">
    <property type="component" value="Chromosome"/>
</dbReference>
<dbReference type="RefSeq" id="WP_024714535.1">
    <property type="nucleotide sequence ID" value="NZ_CP048852.1"/>
</dbReference>
<comment type="subcellular location">
    <subcellularLocation>
        <location evidence="1">Membrane</location>
        <topology evidence="1">Multi-pass membrane protein</topology>
    </subcellularLocation>
</comment>
<dbReference type="AlphaFoldDB" id="A0A6H0WEV4"/>
<dbReference type="KEGG" id="bteq:G4P54_02060"/>
<evidence type="ECO:0000256" key="1">
    <source>
        <dbReference type="ARBA" id="ARBA00004141"/>
    </source>
</evidence>
<dbReference type="InterPro" id="IPR004761">
    <property type="entry name" value="Spore_GerAB"/>
</dbReference>
<dbReference type="PANTHER" id="PTHR34975">
    <property type="entry name" value="SPORE GERMINATION PROTEIN A2"/>
    <property type="match status" value="1"/>
</dbReference>
<organism evidence="8 9">
    <name type="scientific">Bacillus tequilensis</name>
    <dbReference type="NCBI Taxonomy" id="227866"/>
    <lineage>
        <taxon>Bacteria</taxon>
        <taxon>Bacillati</taxon>
        <taxon>Bacillota</taxon>
        <taxon>Bacilli</taxon>
        <taxon>Bacillales</taxon>
        <taxon>Bacillaceae</taxon>
        <taxon>Bacillus</taxon>
    </lineage>
</organism>
<keyword evidence="5" id="KW-0812">Transmembrane</keyword>
<dbReference type="PANTHER" id="PTHR34975:SF2">
    <property type="entry name" value="SPORE GERMINATION PROTEIN A2"/>
    <property type="match status" value="1"/>
</dbReference>
<keyword evidence="4" id="KW-0309">Germination</keyword>
<sequence>MEKARISIRQLFVMIIICELGSSLLITPGTMAGRDAWIAVLLGCAAGLFLFCLYQGIYQCYPESSPKEYMDDMLGTKLSWLFSFLYILYFAYIAARVLRDFGEMLLTFAYHDTPIIIVNAMLMVVSVYTVRKGIEVLARSAELLFGAMYLLGAIGLVLIIVSGSMDPQHLKPVLADGIYPVIHSVFTQTMYIPFGEVVLFVMIFPNLNDRKNVKKVGLIAITLSGLIVALTVAINISVLDVDLTLRSQFPLLSTIQTIKVEEFLDRLDVFFMLALIIGGFFKVSLYLYATVVGASTLFKEKNPSQLAYPMGLGILILSITIASNFSEHLNEGLKVVPLYIHLPFQVLFPLFLFILAVWKKKRREKAKGPGTKQQ</sequence>
<dbReference type="EMBL" id="CP048852">
    <property type="protein sequence ID" value="QIW78708.1"/>
    <property type="molecule type" value="Genomic_DNA"/>
</dbReference>
<proteinExistence type="inferred from homology"/>
<gene>
    <name evidence="8" type="ORF">G4P54_02060</name>
</gene>
<evidence type="ECO:0000313" key="9">
    <source>
        <dbReference type="Proteomes" id="UP000501914"/>
    </source>
</evidence>
<dbReference type="NCBIfam" id="TIGR00912">
    <property type="entry name" value="2A0309"/>
    <property type="match status" value="1"/>
</dbReference>
<reference evidence="8 9" key="1">
    <citation type="submission" date="2020-02" db="EMBL/GenBank/DDBJ databases">
        <title>Genome sequencing, annotation and comparative genomic analysis of Bacillus tequilensis EA-CB0015, an effective biological control agent against Pseudocercospora fijiensis in banana plants.</title>
        <authorList>
            <person name="Cuellar-Gaviria T.Z."/>
            <person name="Ju K.-S."/>
            <person name="Villegas-Escobar V."/>
        </authorList>
    </citation>
    <scope>NUCLEOTIDE SEQUENCE [LARGE SCALE GENOMIC DNA]</scope>
    <source>
        <strain evidence="8 9">EA-CB0015</strain>
    </source>
</reference>
<evidence type="ECO:0000256" key="3">
    <source>
        <dbReference type="ARBA" id="ARBA00022448"/>
    </source>
</evidence>
<dbReference type="Gene3D" id="1.20.1740.10">
    <property type="entry name" value="Amino acid/polyamine transporter I"/>
    <property type="match status" value="1"/>
</dbReference>
<protein>
    <submittedName>
        <fullName evidence="8">GerAB/ArcD/ProY family transporter</fullName>
    </submittedName>
</protein>
<dbReference type="Pfam" id="PF03845">
    <property type="entry name" value="Spore_permease"/>
    <property type="match status" value="1"/>
</dbReference>
<dbReference type="GO" id="GO:0009847">
    <property type="term" value="P:spore germination"/>
    <property type="evidence" value="ECO:0007669"/>
    <property type="project" value="InterPro"/>
</dbReference>